<organism evidence="3 4">
    <name type="scientific">Coemansia reversa (strain ATCC 12441 / NRRL 1564)</name>
    <dbReference type="NCBI Taxonomy" id="763665"/>
    <lineage>
        <taxon>Eukaryota</taxon>
        <taxon>Fungi</taxon>
        <taxon>Fungi incertae sedis</taxon>
        <taxon>Zoopagomycota</taxon>
        <taxon>Kickxellomycotina</taxon>
        <taxon>Kickxellomycetes</taxon>
        <taxon>Kickxellales</taxon>
        <taxon>Kickxellaceae</taxon>
        <taxon>Coemansia</taxon>
    </lineage>
</organism>
<dbReference type="EMBL" id="KZ303509">
    <property type="protein sequence ID" value="PIA15250.1"/>
    <property type="molecule type" value="Genomic_DNA"/>
</dbReference>
<dbReference type="OrthoDB" id="5583977at2759"/>
<name>A0A2G5B8D4_COERN</name>
<keyword evidence="4" id="KW-1185">Reference proteome</keyword>
<dbReference type="Proteomes" id="UP000242474">
    <property type="component" value="Unassembled WGS sequence"/>
</dbReference>
<keyword evidence="2" id="KW-1133">Transmembrane helix</keyword>
<protein>
    <recommendedName>
        <fullName evidence="5">Transmembrane protein</fullName>
    </recommendedName>
</protein>
<feature type="transmembrane region" description="Helical" evidence="2">
    <location>
        <begin position="65"/>
        <end position="90"/>
    </location>
</feature>
<evidence type="ECO:0008006" key="5">
    <source>
        <dbReference type="Google" id="ProtNLM"/>
    </source>
</evidence>
<feature type="transmembrane region" description="Helical" evidence="2">
    <location>
        <begin position="143"/>
        <end position="163"/>
    </location>
</feature>
<evidence type="ECO:0000313" key="4">
    <source>
        <dbReference type="Proteomes" id="UP000242474"/>
    </source>
</evidence>
<proteinExistence type="predicted"/>
<reference evidence="3 4" key="1">
    <citation type="journal article" date="2015" name="Genome Biol. Evol.">
        <title>Phylogenomic analyses indicate that early fungi evolved digesting cell walls of algal ancestors of land plants.</title>
        <authorList>
            <person name="Chang Y."/>
            <person name="Wang S."/>
            <person name="Sekimoto S."/>
            <person name="Aerts A.L."/>
            <person name="Choi C."/>
            <person name="Clum A."/>
            <person name="LaButti K.M."/>
            <person name="Lindquist E.A."/>
            <person name="Yee Ngan C."/>
            <person name="Ohm R.A."/>
            <person name="Salamov A.A."/>
            <person name="Grigoriev I.V."/>
            <person name="Spatafora J.W."/>
            <person name="Berbee M.L."/>
        </authorList>
    </citation>
    <scope>NUCLEOTIDE SEQUENCE [LARGE SCALE GENOMIC DNA]</scope>
    <source>
        <strain evidence="3 4">NRRL 1564</strain>
    </source>
</reference>
<dbReference type="AlphaFoldDB" id="A0A2G5B8D4"/>
<feature type="transmembrane region" description="Helical" evidence="2">
    <location>
        <begin position="102"/>
        <end position="122"/>
    </location>
</feature>
<evidence type="ECO:0000313" key="3">
    <source>
        <dbReference type="EMBL" id="PIA15250.1"/>
    </source>
</evidence>
<feature type="transmembrane region" description="Helical" evidence="2">
    <location>
        <begin position="183"/>
        <end position="202"/>
    </location>
</feature>
<feature type="transmembrane region" description="Helical" evidence="2">
    <location>
        <begin position="223"/>
        <end position="246"/>
    </location>
</feature>
<keyword evidence="2" id="KW-0472">Membrane</keyword>
<accession>A0A2G5B8D4</accession>
<feature type="region of interest" description="Disordered" evidence="1">
    <location>
        <begin position="330"/>
        <end position="359"/>
    </location>
</feature>
<feature type="transmembrane region" description="Helical" evidence="2">
    <location>
        <begin position="31"/>
        <end position="53"/>
    </location>
</feature>
<gene>
    <name evidence="3" type="ORF">COEREDRAFT_9631</name>
</gene>
<keyword evidence="2" id="KW-0812">Transmembrane</keyword>
<evidence type="ECO:0000256" key="1">
    <source>
        <dbReference type="SAM" id="MobiDB-lite"/>
    </source>
</evidence>
<evidence type="ECO:0000256" key="2">
    <source>
        <dbReference type="SAM" id="Phobius"/>
    </source>
</evidence>
<sequence>MSFEFTPDEQARVEIAEFLGVHLDPIGYVDLSTIIVLGTMYAVEFIALCYQLYNRDYPPLKAKNVPVMFSLYFGGVAWFCGDVFTSGLVHLRHNSVLQSCRFTAVCLRVCAGAFYVSSGFALRCYSLYHVFYKGKAYRGKTALLTFGLPILTIVIFGVISLLVPETMTLRYEEIMDLCYFNKGYVCIVLSVIWIIWAYTAYMSWKMRKIPFCFNEKIEITTSYVILFIVVIMNTVCILVIPVYAASLGWRTALLYTNHVGASVGYWIIMFECTYNCIFHREDYLQYWINILKEDHMEREYEYSSHLNNNTTLVGMSTFSELPYKTNSHYQTSHRHDTASSNVGTTDSLRDGGSQISISL</sequence>
<feature type="transmembrane region" description="Helical" evidence="2">
    <location>
        <begin position="252"/>
        <end position="270"/>
    </location>
</feature>